<dbReference type="Proteomes" id="UP000812966">
    <property type="component" value="Unassembled WGS sequence"/>
</dbReference>
<sequence>MSLAASRSIRPAMSIRRLQLQSSLSTGFQLSIANAAFIRQSPFARPLASHAFASAIELPSKLSPTSEQSYANKIEPFSSRTLPETKALLLIAVPTPPKQWGGVIEKEDLIVGAANLDKNLRNAEVRILATYEGGTTYSARLFRPDGTVAHIQNFSEATLASESFKSLVDGKSSDFKPVERAEVVVCTHGARDCRCGDIGGDLVFSLRKEAENTQKQTKVSECSHVGGHKFAANAILLPSMHMLGNLRPEDASPLLKHVDSLEGKGDGPVDRNMWEHFRGAFGRTTGEQVSMYDWNTGKRGEAEVDDRQTAFFSPAPRRRAQQSRAYSTSSSARLEFWKSRSNGKSSRRSYSTGPESETAGEDGKAKGVGNKLKDLMKKYGRHALGVYLFLSAIDFGIAFLGVHLVGAERLEAVKDMVMEQWRKFRPALETDNELIDSTTDKAGEVAVDVMERAQEGKEASESGAPAQKKRSRTAMLWAEAALAYTIHKTLFLPVRVGLTAAWTPKLVKWLTLRGWIGKGGMGRAAARAQEKVKDAQAKVKEARTRLSNKND</sequence>
<dbReference type="Pfam" id="PF06999">
    <property type="entry name" value="Suc_Fer-like"/>
    <property type="match status" value="1"/>
</dbReference>
<dbReference type="InterPro" id="IPR009688">
    <property type="entry name" value="FAM210A/B-like_dom"/>
</dbReference>
<name>A0A8K0NU51_9TREE</name>
<gene>
    <name evidence="4" type="ORF">FFLO_00064</name>
</gene>
<dbReference type="Gene3D" id="3.40.30.10">
    <property type="entry name" value="Glutaredoxin"/>
    <property type="match status" value="1"/>
</dbReference>
<protein>
    <recommendedName>
        <fullName evidence="3">DUF1279 domain-containing protein</fullName>
    </recommendedName>
</protein>
<dbReference type="InterPro" id="IPR036249">
    <property type="entry name" value="Thioredoxin-like_sf"/>
</dbReference>
<evidence type="ECO:0000313" key="4">
    <source>
        <dbReference type="EMBL" id="KAG7580093.1"/>
    </source>
</evidence>
<reference evidence="4" key="1">
    <citation type="submission" date="2020-04" db="EMBL/GenBank/DDBJ databases">
        <title>Analysis of mating type loci in Filobasidium floriforme.</title>
        <authorList>
            <person name="Nowrousian M."/>
        </authorList>
    </citation>
    <scope>NUCLEOTIDE SEQUENCE</scope>
    <source>
        <strain evidence="4">CBS 6242</strain>
    </source>
</reference>
<feature type="compositionally biased region" description="Low complexity" evidence="1">
    <location>
        <begin position="339"/>
        <end position="351"/>
    </location>
</feature>
<dbReference type="AlphaFoldDB" id="A0A8K0NU51"/>
<dbReference type="PANTHER" id="PTHR31902">
    <property type="entry name" value="ACTIN PATCHES DISTAL PROTEIN 1"/>
    <property type="match status" value="1"/>
</dbReference>
<organism evidence="4 5">
    <name type="scientific">Filobasidium floriforme</name>
    <dbReference type="NCBI Taxonomy" id="5210"/>
    <lineage>
        <taxon>Eukaryota</taxon>
        <taxon>Fungi</taxon>
        <taxon>Dikarya</taxon>
        <taxon>Basidiomycota</taxon>
        <taxon>Agaricomycotina</taxon>
        <taxon>Tremellomycetes</taxon>
        <taxon>Filobasidiales</taxon>
        <taxon>Filobasidiaceae</taxon>
        <taxon>Filobasidium</taxon>
    </lineage>
</organism>
<keyword evidence="2" id="KW-1133">Transmembrane helix</keyword>
<keyword evidence="2" id="KW-0812">Transmembrane</keyword>
<dbReference type="InterPro" id="IPR009737">
    <property type="entry name" value="Aim32/Apd1-like"/>
</dbReference>
<feature type="region of interest" description="Disordered" evidence="1">
    <location>
        <begin position="528"/>
        <end position="551"/>
    </location>
</feature>
<dbReference type="Pfam" id="PF06916">
    <property type="entry name" value="FAM210A-B_dom"/>
    <property type="match status" value="1"/>
</dbReference>
<feature type="transmembrane region" description="Helical" evidence="2">
    <location>
        <begin position="384"/>
        <end position="406"/>
    </location>
</feature>
<feature type="domain" description="DUF1279" evidence="3">
    <location>
        <begin position="371"/>
        <end position="504"/>
    </location>
</feature>
<dbReference type="EMBL" id="JABELV010000001">
    <property type="protein sequence ID" value="KAG7580093.1"/>
    <property type="molecule type" value="Genomic_DNA"/>
</dbReference>
<accession>A0A8K0NU51</accession>
<keyword evidence="5" id="KW-1185">Reference proteome</keyword>
<comment type="caution">
    <text evidence="4">The sequence shown here is derived from an EMBL/GenBank/DDBJ whole genome shotgun (WGS) entry which is preliminary data.</text>
</comment>
<dbReference type="CDD" id="cd03062">
    <property type="entry name" value="TRX_Fd_Sucrase"/>
    <property type="match status" value="1"/>
</dbReference>
<proteinExistence type="predicted"/>
<feature type="region of interest" description="Disordered" evidence="1">
    <location>
        <begin position="339"/>
        <end position="367"/>
    </location>
</feature>
<evidence type="ECO:0000256" key="1">
    <source>
        <dbReference type="SAM" id="MobiDB-lite"/>
    </source>
</evidence>
<evidence type="ECO:0000259" key="3">
    <source>
        <dbReference type="Pfam" id="PF06916"/>
    </source>
</evidence>
<keyword evidence="2" id="KW-0472">Membrane</keyword>
<dbReference type="SUPFAM" id="SSF52833">
    <property type="entry name" value="Thioredoxin-like"/>
    <property type="match status" value="1"/>
</dbReference>
<evidence type="ECO:0000313" key="5">
    <source>
        <dbReference type="Proteomes" id="UP000812966"/>
    </source>
</evidence>
<evidence type="ECO:0000256" key="2">
    <source>
        <dbReference type="SAM" id="Phobius"/>
    </source>
</evidence>